<sequence>MAQSVRNANVRNPRKREPLIPMNGPLRQTVDTLFIIIGSFIMAVSFNLFFLPNQIASGGVAGLSVLAEAWLGIEPAYTQWGLNIPLFILGFWLLGKEYGIRSLLGSIVLPLFVYLTKDWPVPTSNALLASIYGGIGVGIGMGLVYRGRGSTGGMTIVAQLLQKYSGLSFSISVVLMDAIVISLAALVLSPEQALFALIGLYVTGKVIDGIELGFSFTKVAYIISDRTEPITKAILEDMDRGLTKLTAEGGYTGEKRTVLMVVVSQSEIPRLKTVVQSVAPDAFVIISNAHEVLGEGFRDIKGSS</sequence>
<reference evidence="8 9" key="1">
    <citation type="submission" date="2017-07" db="EMBL/GenBank/DDBJ databases">
        <title>Isolation and whole genome analysis of endospore-forming bacteria from heroin.</title>
        <authorList>
            <person name="Kalinowski J."/>
            <person name="Ahrens B."/>
            <person name="Al-Dilaimi A."/>
            <person name="Winkler A."/>
            <person name="Wibberg D."/>
            <person name="Schleenbecker U."/>
            <person name="Ruckert C."/>
            <person name="Wolfel R."/>
            <person name="Grass G."/>
        </authorList>
    </citation>
    <scope>NUCLEOTIDE SEQUENCE [LARGE SCALE GENOMIC DNA]</scope>
    <source>
        <strain evidence="8 9">7537-G1</strain>
    </source>
</reference>
<dbReference type="CDD" id="cd16380">
    <property type="entry name" value="YitT_C"/>
    <property type="match status" value="1"/>
</dbReference>
<dbReference type="InterPro" id="IPR051461">
    <property type="entry name" value="UPF0750_membrane"/>
</dbReference>
<keyword evidence="4 6" id="KW-1133">Transmembrane helix</keyword>
<evidence type="ECO:0000256" key="6">
    <source>
        <dbReference type="SAM" id="Phobius"/>
    </source>
</evidence>
<dbReference type="AlphaFoldDB" id="A0A268EKL3"/>
<evidence type="ECO:0000256" key="3">
    <source>
        <dbReference type="ARBA" id="ARBA00022692"/>
    </source>
</evidence>
<dbReference type="InterPro" id="IPR019264">
    <property type="entry name" value="DUF2179"/>
</dbReference>
<evidence type="ECO:0000256" key="1">
    <source>
        <dbReference type="ARBA" id="ARBA00004651"/>
    </source>
</evidence>
<dbReference type="Pfam" id="PF10035">
    <property type="entry name" value="DUF2179"/>
    <property type="match status" value="1"/>
</dbReference>
<keyword evidence="2" id="KW-1003">Cell membrane</keyword>
<evidence type="ECO:0000256" key="2">
    <source>
        <dbReference type="ARBA" id="ARBA00022475"/>
    </source>
</evidence>
<organism evidence="8 9">
    <name type="scientific">Paenibacillus campinasensis</name>
    <dbReference type="NCBI Taxonomy" id="66347"/>
    <lineage>
        <taxon>Bacteria</taxon>
        <taxon>Bacillati</taxon>
        <taxon>Bacillota</taxon>
        <taxon>Bacilli</taxon>
        <taxon>Bacillales</taxon>
        <taxon>Paenibacillaceae</taxon>
        <taxon>Paenibacillus</taxon>
    </lineage>
</organism>
<dbReference type="PIRSF" id="PIRSF006483">
    <property type="entry name" value="Membrane_protein_YitT"/>
    <property type="match status" value="1"/>
</dbReference>
<dbReference type="PANTHER" id="PTHR33545:SF9">
    <property type="entry name" value="UPF0750 MEMBRANE PROTEIN YITE"/>
    <property type="match status" value="1"/>
</dbReference>
<dbReference type="Proteomes" id="UP000215596">
    <property type="component" value="Unassembled WGS sequence"/>
</dbReference>
<gene>
    <name evidence="8" type="ORF">CHH67_19540</name>
</gene>
<evidence type="ECO:0000259" key="7">
    <source>
        <dbReference type="Pfam" id="PF10035"/>
    </source>
</evidence>
<protein>
    <recommendedName>
        <fullName evidence="7">DUF2179 domain-containing protein</fullName>
    </recommendedName>
</protein>
<feature type="transmembrane region" description="Helical" evidence="6">
    <location>
        <begin position="98"/>
        <end position="115"/>
    </location>
</feature>
<keyword evidence="3 6" id="KW-0812">Transmembrane</keyword>
<feature type="transmembrane region" description="Helical" evidence="6">
    <location>
        <begin position="166"/>
        <end position="188"/>
    </location>
</feature>
<dbReference type="Pfam" id="PF02588">
    <property type="entry name" value="YitT_membrane"/>
    <property type="match status" value="1"/>
</dbReference>
<dbReference type="Gene3D" id="3.30.70.120">
    <property type="match status" value="1"/>
</dbReference>
<dbReference type="InterPro" id="IPR003740">
    <property type="entry name" value="YitT"/>
</dbReference>
<feature type="transmembrane region" description="Helical" evidence="6">
    <location>
        <begin position="76"/>
        <end position="93"/>
    </location>
</feature>
<dbReference type="InterPro" id="IPR015867">
    <property type="entry name" value="N-reg_PII/ATP_PRibTrfase_C"/>
</dbReference>
<dbReference type="RefSeq" id="WP_095267029.1">
    <property type="nucleotide sequence ID" value="NZ_NPBY01000063.1"/>
</dbReference>
<feature type="domain" description="DUF2179" evidence="7">
    <location>
        <begin position="240"/>
        <end position="294"/>
    </location>
</feature>
<proteinExistence type="predicted"/>
<dbReference type="GO" id="GO:0005886">
    <property type="term" value="C:plasma membrane"/>
    <property type="evidence" value="ECO:0007669"/>
    <property type="project" value="UniProtKB-SubCell"/>
</dbReference>
<comment type="caution">
    <text evidence="8">The sequence shown here is derived from an EMBL/GenBank/DDBJ whole genome shotgun (WGS) entry which is preliminary data.</text>
</comment>
<dbReference type="PANTHER" id="PTHR33545">
    <property type="entry name" value="UPF0750 MEMBRANE PROTEIN YITT-RELATED"/>
    <property type="match status" value="1"/>
</dbReference>
<accession>A0A268EKL3</accession>
<keyword evidence="5 6" id="KW-0472">Membrane</keyword>
<name>A0A268EKL3_9BACL</name>
<comment type="subcellular location">
    <subcellularLocation>
        <location evidence="1">Cell membrane</location>
        <topology evidence="1">Multi-pass membrane protein</topology>
    </subcellularLocation>
</comment>
<evidence type="ECO:0000256" key="4">
    <source>
        <dbReference type="ARBA" id="ARBA00022989"/>
    </source>
</evidence>
<evidence type="ECO:0000313" key="9">
    <source>
        <dbReference type="Proteomes" id="UP000215596"/>
    </source>
</evidence>
<evidence type="ECO:0000256" key="5">
    <source>
        <dbReference type="ARBA" id="ARBA00023136"/>
    </source>
</evidence>
<dbReference type="OrthoDB" id="1758221at2"/>
<feature type="transmembrane region" description="Helical" evidence="6">
    <location>
        <begin position="127"/>
        <end position="145"/>
    </location>
</feature>
<evidence type="ECO:0000313" key="8">
    <source>
        <dbReference type="EMBL" id="PAD73634.1"/>
    </source>
</evidence>
<dbReference type="EMBL" id="NPBY01000063">
    <property type="protein sequence ID" value="PAD73634.1"/>
    <property type="molecule type" value="Genomic_DNA"/>
</dbReference>
<feature type="transmembrane region" description="Helical" evidence="6">
    <location>
        <begin position="32"/>
        <end position="56"/>
    </location>
</feature>